<comment type="similarity">
    <text evidence="1">Belongs to the RutC family.</text>
</comment>
<dbReference type="RefSeq" id="WP_145667424.1">
    <property type="nucleotide sequence ID" value="NZ_VIWO01000002.1"/>
</dbReference>
<dbReference type="CDD" id="cd00448">
    <property type="entry name" value="YjgF_YER057c_UK114_family"/>
    <property type="match status" value="1"/>
</dbReference>
<evidence type="ECO:0000313" key="2">
    <source>
        <dbReference type="EMBL" id="TWF42886.1"/>
    </source>
</evidence>
<dbReference type="PANTHER" id="PTHR11803:SF58">
    <property type="entry name" value="PROTEIN HMF1-RELATED"/>
    <property type="match status" value="1"/>
</dbReference>
<keyword evidence="3" id="KW-1185">Reference proteome</keyword>
<gene>
    <name evidence="2" type="ORF">FHW36_102647</name>
</gene>
<evidence type="ECO:0000313" key="3">
    <source>
        <dbReference type="Proteomes" id="UP000320811"/>
    </source>
</evidence>
<dbReference type="Gene3D" id="3.30.1330.40">
    <property type="entry name" value="RutC-like"/>
    <property type="match status" value="1"/>
</dbReference>
<organism evidence="2 3">
    <name type="scientific">Chitinophaga polysaccharea</name>
    <dbReference type="NCBI Taxonomy" id="1293035"/>
    <lineage>
        <taxon>Bacteria</taxon>
        <taxon>Pseudomonadati</taxon>
        <taxon>Bacteroidota</taxon>
        <taxon>Chitinophagia</taxon>
        <taxon>Chitinophagales</taxon>
        <taxon>Chitinophagaceae</taxon>
        <taxon>Chitinophaga</taxon>
    </lineage>
</organism>
<reference evidence="2 3" key="1">
    <citation type="submission" date="2019-06" db="EMBL/GenBank/DDBJ databases">
        <title>Sorghum-associated microbial communities from plants grown in Nebraska, USA.</title>
        <authorList>
            <person name="Schachtman D."/>
        </authorList>
    </citation>
    <scope>NUCLEOTIDE SEQUENCE [LARGE SCALE GENOMIC DNA]</scope>
    <source>
        <strain evidence="2 3">1209</strain>
    </source>
</reference>
<proteinExistence type="inferred from homology"/>
<dbReference type="EMBL" id="VIWO01000002">
    <property type="protein sequence ID" value="TWF42886.1"/>
    <property type="molecule type" value="Genomic_DNA"/>
</dbReference>
<dbReference type="PANTHER" id="PTHR11803">
    <property type="entry name" value="2-IMINOBUTANOATE/2-IMINOPROPANOATE DEAMINASE RIDA"/>
    <property type="match status" value="1"/>
</dbReference>
<dbReference type="Proteomes" id="UP000320811">
    <property type="component" value="Unassembled WGS sequence"/>
</dbReference>
<accession>A0A561PXQ3</accession>
<dbReference type="GO" id="GO:0005829">
    <property type="term" value="C:cytosol"/>
    <property type="evidence" value="ECO:0007669"/>
    <property type="project" value="TreeGrafter"/>
</dbReference>
<dbReference type="SUPFAM" id="SSF55298">
    <property type="entry name" value="YjgF-like"/>
    <property type="match status" value="1"/>
</dbReference>
<protein>
    <submittedName>
        <fullName evidence="2">Enamine deaminase RidA (YjgF/YER057c/UK114 family)</fullName>
    </submittedName>
</protein>
<dbReference type="InterPro" id="IPR035959">
    <property type="entry name" value="RutC-like_sf"/>
</dbReference>
<comment type="caution">
    <text evidence="2">The sequence shown here is derived from an EMBL/GenBank/DDBJ whole genome shotgun (WGS) entry which is preliminary data.</text>
</comment>
<dbReference type="GO" id="GO:0019239">
    <property type="term" value="F:deaminase activity"/>
    <property type="evidence" value="ECO:0007669"/>
    <property type="project" value="TreeGrafter"/>
</dbReference>
<dbReference type="OrthoDB" id="9803101at2"/>
<dbReference type="Pfam" id="PF01042">
    <property type="entry name" value="Ribonuc_L-PSP"/>
    <property type="match status" value="1"/>
</dbReference>
<sequence>MSSQVQHINPDGLSKNPAFSQVVTTHGNGKTIYVGGQDAVNAQGEIVGKGDIGVQTAQVMENLQTALWACGATFEDLVKLTIYIVQGQDLYHGFQASQKYLGHLKNPPAISGLFVSALARPDFLVEVEAVAFVPEA</sequence>
<dbReference type="InterPro" id="IPR006175">
    <property type="entry name" value="YjgF/YER057c/UK114"/>
</dbReference>
<dbReference type="AlphaFoldDB" id="A0A561PXQ3"/>
<name>A0A561PXQ3_9BACT</name>
<evidence type="ECO:0000256" key="1">
    <source>
        <dbReference type="ARBA" id="ARBA00010552"/>
    </source>
</evidence>